<evidence type="ECO:0000256" key="11">
    <source>
        <dbReference type="ARBA" id="ARBA00033184"/>
    </source>
</evidence>
<keyword evidence="6" id="KW-1003">Cell membrane</keyword>
<dbReference type="Pfam" id="PF12249">
    <property type="entry name" value="AftA_C"/>
    <property type="match status" value="1"/>
</dbReference>
<evidence type="ECO:0000256" key="4">
    <source>
        <dbReference type="ARBA" id="ARBA00012037"/>
    </source>
</evidence>
<evidence type="ECO:0000256" key="2">
    <source>
        <dbReference type="ARBA" id="ARBA00004776"/>
    </source>
</evidence>
<dbReference type="Pfam" id="PF12250">
    <property type="entry name" value="AftA_N"/>
    <property type="match status" value="1"/>
</dbReference>
<evidence type="ECO:0000256" key="13">
    <source>
        <dbReference type="SAM" id="Phobius"/>
    </source>
</evidence>
<comment type="pathway">
    <text evidence="2">Cell wall biogenesis; cell wall polysaccharide biosynthesis.</text>
</comment>
<comment type="caution">
    <text evidence="16">The sequence shown here is derived from an EMBL/GenBank/DDBJ whole genome shotgun (WGS) entry which is preliminary data.</text>
</comment>
<name>A0ABW7ZB69_9ACTN</name>
<dbReference type="EC" id="2.4.2.46" evidence="4"/>
<evidence type="ECO:0000256" key="6">
    <source>
        <dbReference type="ARBA" id="ARBA00022475"/>
    </source>
</evidence>
<accession>A0ABW7ZB69</accession>
<evidence type="ECO:0000256" key="1">
    <source>
        <dbReference type="ARBA" id="ARBA00004651"/>
    </source>
</evidence>
<evidence type="ECO:0000259" key="14">
    <source>
        <dbReference type="Pfam" id="PF12249"/>
    </source>
</evidence>
<evidence type="ECO:0000259" key="15">
    <source>
        <dbReference type="Pfam" id="PF12250"/>
    </source>
</evidence>
<feature type="domain" description="Arabinofuranosyltransferase AftA C-terminal" evidence="14">
    <location>
        <begin position="486"/>
        <end position="553"/>
    </location>
</feature>
<evidence type="ECO:0000256" key="7">
    <source>
        <dbReference type="ARBA" id="ARBA00022679"/>
    </source>
</evidence>
<evidence type="ECO:0000256" key="5">
    <source>
        <dbReference type="ARBA" id="ARBA00020482"/>
    </source>
</evidence>
<evidence type="ECO:0000256" key="12">
    <source>
        <dbReference type="ARBA" id="ARBA00034030"/>
    </source>
</evidence>
<feature type="transmembrane region" description="Helical" evidence="13">
    <location>
        <begin position="211"/>
        <end position="230"/>
    </location>
</feature>
<evidence type="ECO:0000256" key="10">
    <source>
        <dbReference type="ARBA" id="ARBA00023136"/>
    </source>
</evidence>
<keyword evidence="17" id="KW-1185">Reference proteome</keyword>
<keyword evidence="8 13" id="KW-0812">Transmembrane</keyword>
<proteinExistence type="inferred from homology"/>
<keyword evidence="7" id="KW-0808">Transferase</keyword>
<dbReference type="InterPro" id="IPR020963">
    <property type="entry name" value="ArabinofuranosylTrfase_AftA_N"/>
</dbReference>
<feature type="transmembrane region" description="Helical" evidence="13">
    <location>
        <begin position="236"/>
        <end position="269"/>
    </location>
</feature>
<dbReference type="RefSeq" id="WP_397091391.1">
    <property type="nucleotide sequence ID" value="NZ_JBITGY010000018.1"/>
</dbReference>
<protein>
    <recommendedName>
        <fullName evidence="5">Galactan 5-O-arabinofuranosyltransferase</fullName>
        <ecNumber evidence="4">2.4.2.46</ecNumber>
    </recommendedName>
    <alternativeName>
        <fullName evidence="11">Arabinofuranosyltransferase AftA</fullName>
    </alternativeName>
</protein>
<evidence type="ECO:0000256" key="8">
    <source>
        <dbReference type="ARBA" id="ARBA00022692"/>
    </source>
</evidence>
<comment type="similarity">
    <text evidence="3">Belongs to the glycosyltransferase 85 family.</text>
</comment>
<feature type="transmembrane region" description="Helical" evidence="13">
    <location>
        <begin position="281"/>
        <end position="307"/>
    </location>
</feature>
<feature type="domain" description="Arabinofuranosyltransferase AftA N-terminal" evidence="15">
    <location>
        <begin position="90"/>
        <end position="413"/>
    </location>
</feature>
<feature type="transmembrane region" description="Helical" evidence="13">
    <location>
        <begin position="327"/>
        <end position="349"/>
    </location>
</feature>
<keyword evidence="9 13" id="KW-1133">Transmembrane helix</keyword>
<reference evidence="16 17" key="1">
    <citation type="submission" date="2024-10" db="EMBL/GenBank/DDBJ databases">
        <title>The Natural Products Discovery Center: Release of the First 8490 Sequenced Strains for Exploring Actinobacteria Biosynthetic Diversity.</title>
        <authorList>
            <person name="Kalkreuter E."/>
            <person name="Kautsar S.A."/>
            <person name="Yang D."/>
            <person name="Bader C.D."/>
            <person name="Teijaro C.N."/>
            <person name="Fluegel L."/>
            <person name="Davis C.M."/>
            <person name="Simpson J.R."/>
            <person name="Lauterbach L."/>
            <person name="Steele A.D."/>
            <person name="Gui C."/>
            <person name="Meng S."/>
            <person name="Li G."/>
            <person name="Viehrig K."/>
            <person name="Ye F."/>
            <person name="Su P."/>
            <person name="Kiefer A.F."/>
            <person name="Nichols A."/>
            <person name="Cepeda A.J."/>
            <person name="Yan W."/>
            <person name="Fan B."/>
            <person name="Jiang Y."/>
            <person name="Adhikari A."/>
            <person name="Zheng C.-J."/>
            <person name="Schuster L."/>
            <person name="Cowan T.M."/>
            <person name="Smanski M.J."/>
            <person name="Chevrette M.G."/>
            <person name="De Carvalho L.P.S."/>
            <person name="Shen B."/>
        </authorList>
    </citation>
    <scope>NUCLEOTIDE SEQUENCE [LARGE SCALE GENOMIC DNA]</scope>
    <source>
        <strain evidence="16 17">NPDC050545</strain>
    </source>
</reference>
<organism evidence="16 17">
    <name type="scientific">Nonomuraea typhae</name>
    <dbReference type="NCBI Taxonomy" id="2603600"/>
    <lineage>
        <taxon>Bacteria</taxon>
        <taxon>Bacillati</taxon>
        <taxon>Actinomycetota</taxon>
        <taxon>Actinomycetes</taxon>
        <taxon>Streptosporangiales</taxon>
        <taxon>Streptosporangiaceae</taxon>
        <taxon>Nonomuraea</taxon>
    </lineage>
</organism>
<comment type="subcellular location">
    <subcellularLocation>
        <location evidence="1">Cell membrane</location>
        <topology evidence="1">Multi-pass membrane protein</topology>
    </subcellularLocation>
</comment>
<feature type="transmembrane region" description="Helical" evidence="13">
    <location>
        <begin position="417"/>
        <end position="434"/>
    </location>
</feature>
<feature type="transmembrane region" description="Helical" evidence="13">
    <location>
        <begin position="26"/>
        <end position="46"/>
    </location>
</feature>
<feature type="transmembrane region" description="Helical" evidence="13">
    <location>
        <begin position="354"/>
        <end position="372"/>
    </location>
</feature>
<evidence type="ECO:0000256" key="3">
    <source>
        <dbReference type="ARBA" id="ARBA00009655"/>
    </source>
</evidence>
<comment type="catalytic activity">
    <reaction evidence="12">
        <text>Adds an alpha-D-arabinofuranosyl group from trans,octacis-decaprenylphospho-beta-D-arabinofuranose at the 5-O-position of the eighth, tenth and twelfth galactofuranose unit of the galactofuranan chain of [beta-D-galactofuranosyl-(1-&gt;5)-beta-D-galactofuranosyl-(1-&gt;6)]14-beta-D-galactofuranosyl-(1-&gt;5)-beta-D-galactofuranosyl-(1-&gt;4)-alpha-L-rhamnopyranosyl-(1-&gt;3)-N-acetyl-alpha-D-glucosaminyl-diphospho-trans,octacis-decaprenol.</text>
        <dbReference type="EC" id="2.4.2.46"/>
    </reaction>
</comment>
<dbReference type="EMBL" id="JBITGY010000018">
    <property type="protein sequence ID" value="MFI6505301.1"/>
    <property type="molecule type" value="Genomic_DNA"/>
</dbReference>
<dbReference type="Proteomes" id="UP001612741">
    <property type="component" value="Unassembled WGS sequence"/>
</dbReference>
<feature type="transmembrane region" description="Helical" evidence="13">
    <location>
        <begin position="392"/>
        <end position="410"/>
    </location>
</feature>
<dbReference type="InterPro" id="IPR020959">
    <property type="entry name" value="ArabinofuranosylTrfase_AftA_C"/>
</dbReference>
<evidence type="ECO:0000256" key="9">
    <source>
        <dbReference type="ARBA" id="ARBA00022989"/>
    </source>
</evidence>
<feature type="transmembrane region" description="Helical" evidence="13">
    <location>
        <begin position="58"/>
        <end position="76"/>
    </location>
</feature>
<sequence length="587" mass="63068">MTTHAIPVVARPLAGPPLRRSGPGGWWWAPLAWVVTAGAGFALVAWADPDPLTLRGAILPLPALGVLSALLIVLAWRFGDVSGAACGVFAGWVALVLRTMLNGTPYGFAGLYGDMGRIAASATRYTVTPWSADAFVEEVPAEYPMLYPWLIGRASILTGVPAWRLVPEAEILVTSGAVVAAYLLWARLVRQPVALGAAAAGLPAFGDPRKAFCVIAALVVTPWAILTFGAPPRGRLAWWAAGLVGGVMVMTYQGFLIYAAPGLLALLALTWWRAHDRWAYMIHVALVVACAAAVSAVYVAPYVLGALKGGQALADLYVSPDMAANPFPFLDPTPLGLLQLAGMGGLIFLRGREWWAAPLLLLLAGLYVYRMAMMARFVLDGHSGFYHYTTRMAGPLLAAAGVLTVATLLARVGPGRYGAAALAVLLTGTGAVYWRTALPEDVQPWASAWPSSKHFFTGLAHRETGFPARLIRDRVAAVLGPGARPRVLSADERLFAYLPWKGYIGGDRTAANTLTRYDDRRAELARLAAIRDPAEFARASAATRFGAIDVFVLDDWRWRGITFQPAQFAGFRQFTELPERIVLLVRT</sequence>
<evidence type="ECO:0000313" key="17">
    <source>
        <dbReference type="Proteomes" id="UP001612741"/>
    </source>
</evidence>
<evidence type="ECO:0000313" key="16">
    <source>
        <dbReference type="EMBL" id="MFI6505301.1"/>
    </source>
</evidence>
<gene>
    <name evidence="16" type="ORF">ACIBG2_48530</name>
</gene>
<keyword evidence="10 13" id="KW-0472">Membrane</keyword>